<keyword evidence="2" id="KW-0663">Pyridoxal phosphate</keyword>
<dbReference type="InterPro" id="IPR004839">
    <property type="entry name" value="Aminotransferase_I/II_large"/>
</dbReference>
<evidence type="ECO:0000259" key="6">
    <source>
        <dbReference type="PROSITE" id="PS50949"/>
    </source>
</evidence>
<dbReference type="InterPro" id="IPR015424">
    <property type="entry name" value="PyrdxlP-dep_Trfase"/>
</dbReference>
<dbReference type="SMART" id="SM00345">
    <property type="entry name" value="HTH_GNTR"/>
    <property type="match status" value="1"/>
</dbReference>
<dbReference type="PROSITE" id="PS50949">
    <property type="entry name" value="HTH_GNTR"/>
    <property type="match status" value="1"/>
</dbReference>
<dbReference type="Pfam" id="PF00392">
    <property type="entry name" value="GntR"/>
    <property type="match status" value="1"/>
</dbReference>
<feature type="domain" description="HTH gntR-type" evidence="6">
    <location>
        <begin position="14"/>
        <end position="82"/>
    </location>
</feature>
<protein>
    <submittedName>
        <fullName evidence="7">PLP-dependent aminotransferase family protein</fullName>
    </submittedName>
</protein>
<dbReference type="CDD" id="cd00609">
    <property type="entry name" value="AAT_like"/>
    <property type="match status" value="1"/>
</dbReference>
<evidence type="ECO:0000256" key="2">
    <source>
        <dbReference type="ARBA" id="ARBA00022898"/>
    </source>
</evidence>
<dbReference type="GO" id="GO:0003677">
    <property type="term" value="F:DNA binding"/>
    <property type="evidence" value="ECO:0007669"/>
    <property type="project" value="UniProtKB-KW"/>
</dbReference>
<dbReference type="InterPro" id="IPR036388">
    <property type="entry name" value="WH-like_DNA-bd_sf"/>
</dbReference>
<dbReference type="Gene3D" id="3.40.640.10">
    <property type="entry name" value="Type I PLP-dependent aspartate aminotransferase-like (Major domain)"/>
    <property type="match status" value="1"/>
</dbReference>
<evidence type="ECO:0000313" key="8">
    <source>
        <dbReference type="Proteomes" id="UP000231553"/>
    </source>
</evidence>
<dbReference type="InterPro" id="IPR036390">
    <property type="entry name" value="WH_DNA-bd_sf"/>
</dbReference>
<dbReference type="SUPFAM" id="SSF53383">
    <property type="entry name" value="PLP-dependent transferases"/>
    <property type="match status" value="1"/>
</dbReference>
<evidence type="ECO:0000256" key="5">
    <source>
        <dbReference type="ARBA" id="ARBA00023163"/>
    </source>
</evidence>
<dbReference type="CDD" id="cd07377">
    <property type="entry name" value="WHTH_GntR"/>
    <property type="match status" value="1"/>
</dbReference>
<dbReference type="SUPFAM" id="SSF46785">
    <property type="entry name" value="Winged helix' DNA-binding domain"/>
    <property type="match status" value="1"/>
</dbReference>
<dbReference type="InterPro" id="IPR015422">
    <property type="entry name" value="PyrdxlP-dep_Trfase_small"/>
</dbReference>
<keyword evidence="8" id="KW-1185">Reference proteome</keyword>
<dbReference type="GO" id="GO:0003700">
    <property type="term" value="F:DNA-binding transcription factor activity"/>
    <property type="evidence" value="ECO:0007669"/>
    <property type="project" value="InterPro"/>
</dbReference>
<comment type="similarity">
    <text evidence="1">In the C-terminal section; belongs to the class-I pyridoxal-phosphate-dependent aminotransferase family.</text>
</comment>
<dbReference type="InterPro" id="IPR051446">
    <property type="entry name" value="HTH_trans_reg/aminotransferase"/>
</dbReference>
<accession>A0A2M8IWV0</accession>
<organism evidence="7 8">
    <name type="scientific">Pseudooceanicola lipolyticus</name>
    <dbReference type="NCBI Taxonomy" id="2029104"/>
    <lineage>
        <taxon>Bacteria</taxon>
        <taxon>Pseudomonadati</taxon>
        <taxon>Pseudomonadota</taxon>
        <taxon>Alphaproteobacteria</taxon>
        <taxon>Rhodobacterales</taxon>
        <taxon>Paracoccaceae</taxon>
        <taxon>Pseudooceanicola</taxon>
    </lineage>
</organism>
<dbReference type="PANTHER" id="PTHR46577">
    <property type="entry name" value="HTH-TYPE TRANSCRIPTIONAL REGULATORY PROTEIN GABR"/>
    <property type="match status" value="1"/>
</dbReference>
<dbReference type="Pfam" id="PF00155">
    <property type="entry name" value="Aminotran_1_2"/>
    <property type="match status" value="1"/>
</dbReference>
<evidence type="ECO:0000256" key="4">
    <source>
        <dbReference type="ARBA" id="ARBA00023125"/>
    </source>
</evidence>
<dbReference type="RefSeq" id="WP_100164074.1">
    <property type="nucleotide sequence ID" value="NZ_PGTB01000121.1"/>
</dbReference>
<sequence length="470" mass="50798">MNTISREALAQAAGPKYKAVAATIRKAIAEGQLPAGARLPPVRDLAYQLGITPGTVARAYTILTDEGVLEAAVGRGTFVSKPDKTNLAPIGPIEVDTIPHRAEGMAAPISLFSPALPNVGQAELIRDLLTEIAIDPPSGVMHYPNRAAFLPARVAVLRWLDGAPLGPVDPSDVVLSHGGQNGILLVLQALLRGRRPVVLVEELNYPGFRRAAELQRADVVPVAMDQYGIIPEALEEAVRAHDAQVLCTSPEVHNPTGIFTPADRREALVAVARRYDLHFLEDDCYRVGRAQAPSYRMLAPERGWFVTSISKTLTPALRLGFAIAPHGKVAALRRAAEHGFFGMSTPIADLASKLLAHPDVTGLADKVRAVLNSYIRVAVNHLGIYDLTWRTDVPFLWLQLPPGWRASSFCQAAEAAGVRIRPAEEFACRDARTPHAVRIGINAQVSPADFEDAMIRLRDLLANPPERIGV</sequence>
<name>A0A2M8IWV0_9RHOB</name>
<reference evidence="7 8" key="1">
    <citation type="journal article" date="2018" name="Int. J. Syst. Evol. Microbiol.">
        <title>Pseudooceanicola lipolyticus sp. nov., a marine alphaproteobacterium, reclassification of Oceanicola flagellatus as Pseudooceanicola flagellatus comb. nov. and emended description of the genus Pseudooceanicola.</title>
        <authorList>
            <person name="Huang M.-M."/>
            <person name="Guo L.-L."/>
            <person name="Wu Y.-H."/>
            <person name="Lai Q.-L."/>
            <person name="Shao Z.-Z."/>
            <person name="Wang C.-S."/>
            <person name="Wu M."/>
            <person name="Xu X.-W."/>
        </authorList>
    </citation>
    <scope>NUCLEOTIDE SEQUENCE [LARGE SCALE GENOMIC DNA]</scope>
    <source>
        <strain evidence="7 8">157</strain>
    </source>
</reference>
<dbReference type="Gene3D" id="3.90.1150.10">
    <property type="entry name" value="Aspartate Aminotransferase, domain 1"/>
    <property type="match status" value="1"/>
</dbReference>
<evidence type="ECO:0000256" key="1">
    <source>
        <dbReference type="ARBA" id="ARBA00005384"/>
    </source>
</evidence>
<dbReference type="AlphaFoldDB" id="A0A2M8IWV0"/>
<dbReference type="EMBL" id="PGTB01000121">
    <property type="protein sequence ID" value="PJE35002.1"/>
    <property type="molecule type" value="Genomic_DNA"/>
</dbReference>
<evidence type="ECO:0000313" key="7">
    <source>
        <dbReference type="EMBL" id="PJE35002.1"/>
    </source>
</evidence>
<dbReference type="GO" id="GO:0008483">
    <property type="term" value="F:transaminase activity"/>
    <property type="evidence" value="ECO:0007669"/>
    <property type="project" value="UniProtKB-KW"/>
</dbReference>
<keyword evidence="3" id="KW-0805">Transcription regulation</keyword>
<comment type="caution">
    <text evidence="7">The sequence shown here is derived from an EMBL/GenBank/DDBJ whole genome shotgun (WGS) entry which is preliminary data.</text>
</comment>
<keyword evidence="7" id="KW-0808">Transferase</keyword>
<evidence type="ECO:0000256" key="3">
    <source>
        <dbReference type="ARBA" id="ARBA00023015"/>
    </source>
</evidence>
<dbReference type="Proteomes" id="UP000231553">
    <property type="component" value="Unassembled WGS sequence"/>
</dbReference>
<dbReference type="Gene3D" id="1.10.10.10">
    <property type="entry name" value="Winged helix-like DNA-binding domain superfamily/Winged helix DNA-binding domain"/>
    <property type="match status" value="1"/>
</dbReference>
<proteinExistence type="inferred from homology"/>
<dbReference type="PANTHER" id="PTHR46577:SF1">
    <property type="entry name" value="HTH-TYPE TRANSCRIPTIONAL REGULATORY PROTEIN GABR"/>
    <property type="match status" value="1"/>
</dbReference>
<dbReference type="OrthoDB" id="9804020at2"/>
<gene>
    <name evidence="7" type="ORF">CVM52_19345</name>
</gene>
<dbReference type="InterPro" id="IPR015421">
    <property type="entry name" value="PyrdxlP-dep_Trfase_major"/>
</dbReference>
<keyword evidence="4" id="KW-0238">DNA-binding</keyword>
<dbReference type="InterPro" id="IPR000524">
    <property type="entry name" value="Tscrpt_reg_HTH_GntR"/>
</dbReference>
<keyword evidence="5" id="KW-0804">Transcription</keyword>
<keyword evidence="7" id="KW-0032">Aminotransferase</keyword>
<dbReference type="GO" id="GO:0030170">
    <property type="term" value="F:pyridoxal phosphate binding"/>
    <property type="evidence" value="ECO:0007669"/>
    <property type="project" value="InterPro"/>
</dbReference>